<keyword evidence="4" id="KW-1185">Reference proteome</keyword>
<protein>
    <submittedName>
        <fullName evidence="3">Helix-turn-helix domain-containing protein</fullName>
    </submittedName>
</protein>
<dbReference type="PANTHER" id="PTHR46797:SF1">
    <property type="entry name" value="METHYLPHOSPHONATE SYNTHASE"/>
    <property type="match status" value="1"/>
</dbReference>
<evidence type="ECO:0000313" key="4">
    <source>
        <dbReference type="Proteomes" id="UP000774570"/>
    </source>
</evidence>
<feature type="domain" description="HTH cro/C1-type" evidence="2">
    <location>
        <begin position="17"/>
        <end position="71"/>
    </location>
</feature>
<organism evidence="3 4">
    <name type="scientific">Actinomadura parmotrematis</name>
    <dbReference type="NCBI Taxonomy" id="2864039"/>
    <lineage>
        <taxon>Bacteria</taxon>
        <taxon>Bacillati</taxon>
        <taxon>Actinomycetota</taxon>
        <taxon>Actinomycetes</taxon>
        <taxon>Streptosporangiales</taxon>
        <taxon>Thermomonosporaceae</taxon>
        <taxon>Actinomadura</taxon>
    </lineage>
</organism>
<dbReference type="InterPro" id="IPR014710">
    <property type="entry name" value="RmlC-like_jellyroll"/>
</dbReference>
<keyword evidence="1" id="KW-0238">DNA-binding</keyword>
<dbReference type="SUPFAM" id="SSF51182">
    <property type="entry name" value="RmlC-like cupins"/>
    <property type="match status" value="1"/>
</dbReference>
<dbReference type="InterPro" id="IPR050807">
    <property type="entry name" value="TransReg_Diox_bact_type"/>
</dbReference>
<gene>
    <name evidence="3" type="ORF">K1Y72_26590</name>
</gene>
<evidence type="ECO:0000256" key="1">
    <source>
        <dbReference type="ARBA" id="ARBA00023125"/>
    </source>
</evidence>
<reference evidence="3 4" key="1">
    <citation type="submission" date="2021-07" db="EMBL/GenBank/DDBJ databases">
        <title>Actinomadura sp. PM05-2 isolated from lichen.</title>
        <authorList>
            <person name="Somphong A."/>
            <person name="Phongsopitanun W."/>
            <person name="Tanasupawat S."/>
            <person name="Peongsungnone V."/>
        </authorList>
    </citation>
    <scope>NUCLEOTIDE SEQUENCE [LARGE SCALE GENOMIC DNA]</scope>
    <source>
        <strain evidence="3 4">PM05-2</strain>
    </source>
</reference>
<dbReference type="RefSeq" id="WP_220169207.1">
    <property type="nucleotide sequence ID" value="NZ_JAIBOA010000019.1"/>
</dbReference>
<dbReference type="InterPro" id="IPR010982">
    <property type="entry name" value="Lambda_DNA-bd_dom_sf"/>
</dbReference>
<evidence type="ECO:0000313" key="3">
    <source>
        <dbReference type="EMBL" id="MBW8485971.1"/>
    </source>
</evidence>
<dbReference type="CDD" id="cd00093">
    <property type="entry name" value="HTH_XRE"/>
    <property type="match status" value="1"/>
</dbReference>
<dbReference type="PANTHER" id="PTHR46797">
    <property type="entry name" value="HTH-TYPE TRANSCRIPTIONAL REGULATOR"/>
    <property type="match status" value="1"/>
</dbReference>
<dbReference type="Proteomes" id="UP000774570">
    <property type="component" value="Unassembled WGS sequence"/>
</dbReference>
<accession>A0ABS7G086</accession>
<evidence type="ECO:0000259" key="2">
    <source>
        <dbReference type="PROSITE" id="PS50943"/>
    </source>
</evidence>
<name>A0ABS7G086_9ACTN</name>
<dbReference type="Gene3D" id="2.60.120.10">
    <property type="entry name" value="Jelly Rolls"/>
    <property type="match status" value="1"/>
</dbReference>
<dbReference type="EMBL" id="JAIBOA010000019">
    <property type="protein sequence ID" value="MBW8485971.1"/>
    <property type="molecule type" value="Genomic_DNA"/>
</dbReference>
<dbReference type="InterPro" id="IPR001387">
    <property type="entry name" value="Cro/C1-type_HTH"/>
</dbReference>
<comment type="caution">
    <text evidence="3">The sequence shown here is derived from an EMBL/GenBank/DDBJ whole genome shotgun (WGS) entry which is preliminary data.</text>
</comment>
<dbReference type="PROSITE" id="PS50943">
    <property type="entry name" value="HTH_CROC1"/>
    <property type="match status" value="1"/>
</dbReference>
<dbReference type="Gene3D" id="1.10.260.40">
    <property type="entry name" value="lambda repressor-like DNA-binding domains"/>
    <property type="match status" value="1"/>
</dbReference>
<sequence>MPRESTSAFAAEVGGRVRRLRAERGLSLSELAHRAGVGKATLSGLEAGTRNPTLETLYAVVGQLGVPLAAVLTEPGGRIPRVEPVHGAAASATLLESFTDGAAITELYRLTIRPGPPQTSPAHPAGVREHLTVFAGTARVGPATEPFTVPAGGHASWTADVPHIYAAEGDETVHASLIIRFGGG</sequence>
<dbReference type="InterPro" id="IPR011051">
    <property type="entry name" value="RmlC_Cupin_sf"/>
</dbReference>
<dbReference type="SUPFAM" id="SSF47413">
    <property type="entry name" value="lambda repressor-like DNA-binding domains"/>
    <property type="match status" value="1"/>
</dbReference>
<dbReference type="SMART" id="SM00530">
    <property type="entry name" value="HTH_XRE"/>
    <property type="match status" value="1"/>
</dbReference>
<dbReference type="Pfam" id="PF01381">
    <property type="entry name" value="HTH_3"/>
    <property type="match status" value="1"/>
</dbReference>
<proteinExistence type="predicted"/>